<dbReference type="eggNOG" id="ENOG5032T7W">
    <property type="taxonomic scope" value="Bacteria"/>
</dbReference>
<dbReference type="Pfam" id="PF07876">
    <property type="entry name" value="Dabb"/>
    <property type="match status" value="1"/>
</dbReference>
<dbReference type="RefSeq" id="WP_009542450.1">
    <property type="nucleotide sequence ID" value="NZ_ANHY01000021.1"/>
</dbReference>
<accession>K9GMA8</accession>
<keyword evidence="3" id="KW-1185">Reference proteome</keyword>
<evidence type="ECO:0000313" key="3">
    <source>
        <dbReference type="Proteomes" id="UP000009881"/>
    </source>
</evidence>
<dbReference type="PROSITE" id="PS51502">
    <property type="entry name" value="S_R_A_B_BARREL"/>
    <property type="match status" value="1"/>
</dbReference>
<dbReference type="AlphaFoldDB" id="K9GMA8"/>
<dbReference type="OrthoDB" id="9813140at2"/>
<reference evidence="2 3" key="1">
    <citation type="journal article" date="2013" name="Genome Announc.">
        <title>Draft Genome Sequence of an Alphaproteobacterium, Caenispirillum salinarum AK4(T), Isolated from a Solar Saltern.</title>
        <authorList>
            <person name="Khatri I."/>
            <person name="Singh A."/>
            <person name="Korpole S."/>
            <person name="Pinnaka A.K."/>
            <person name="Subramanian S."/>
        </authorList>
    </citation>
    <scope>NUCLEOTIDE SEQUENCE [LARGE SCALE GENOMIC DNA]</scope>
    <source>
        <strain evidence="2 3">AK4</strain>
    </source>
</reference>
<dbReference type="STRING" id="1238182.C882_2054"/>
<comment type="caution">
    <text evidence="2">The sequence shown here is derived from an EMBL/GenBank/DDBJ whole genome shotgun (WGS) entry which is preliminary data.</text>
</comment>
<sequence length="97" mass="10902">MLRHIVLFSAKDPADIPAIRDGLSILRDIPHARLLEVAVNERHDALSDEPDVVVYGEFDDAEALAAYKAHPLYLESIRRVRPLRDMRLAVDYTVPAG</sequence>
<evidence type="ECO:0000313" key="2">
    <source>
        <dbReference type="EMBL" id="EKV27125.1"/>
    </source>
</evidence>
<evidence type="ECO:0000259" key="1">
    <source>
        <dbReference type="PROSITE" id="PS51502"/>
    </source>
</evidence>
<dbReference type="EMBL" id="ANHY01000021">
    <property type="protein sequence ID" value="EKV27125.1"/>
    <property type="molecule type" value="Genomic_DNA"/>
</dbReference>
<dbReference type="PATRIC" id="fig|1238182.3.peg.4008"/>
<dbReference type="InterPro" id="IPR013097">
    <property type="entry name" value="Dabb"/>
</dbReference>
<dbReference type="Proteomes" id="UP000009881">
    <property type="component" value="Unassembled WGS sequence"/>
</dbReference>
<feature type="domain" description="Stress-response A/B barrel" evidence="1">
    <location>
        <begin position="2"/>
        <end position="92"/>
    </location>
</feature>
<proteinExistence type="predicted"/>
<gene>
    <name evidence="2" type="ORF">C882_2054</name>
</gene>
<dbReference type="InterPro" id="IPR011008">
    <property type="entry name" value="Dimeric_a/b-barrel"/>
</dbReference>
<dbReference type="Gene3D" id="3.30.70.100">
    <property type="match status" value="1"/>
</dbReference>
<dbReference type="SUPFAM" id="SSF54909">
    <property type="entry name" value="Dimeric alpha+beta barrel"/>
    <property type="match status" value="1"/>
</dbReference>
<dbReference type="SMART" id="SM00886">
    <property type="entry name" value="Dabb"/>
    <property type="match status" value="1"/>
</dbReference>
<name>K9GMA8_9PROT</name>
<organism evidence="2 3">
    <name type="scientific">Caenispirillum salinarum AK4</name>
    <dbReference type="NCBI Taxonomy" id="1238182"/>
    <lineage>
        <taxon>Bacteria</taxon>
        <taxon>Pseudomonadati</taxon>
        <taxon>Pseudomonadota</taxon>
        <taxon>Alphaproteobacteria</taxon>
        <taxon>Rhodospirillales</taxon>
        <taxon>Novispirillaceae</taxon>
        <taxon>Caenispirillum</taxon>
    </lineage>
</organism>
<protein>
    <recommendedName>
        <fullName evidence="1">Stress-response A/B barrel domain-containing protein</fullName>
    </recommendedName>
</protein>